<gene>
    <name evidence="1" type="ORF">R3P38DRAFT_3285953</name>
</gene>
<proteinExistence type="predicted"/>
<dbReference type="AlphaFoldDB" id="A0AAW0A1X4"/>
<comment type="caution">
    <text evidence="1">The sequence shown here is derived from an EMBL/GenBank/DDBJ whole genome shotgun (WGS) entry which is preliminary data.</text>
</comment>
<reference evidence="1 2" key="1">
    <citation type="journal article" date="2024" name="J Genomics">
        <title>Draft genome sequencing and assembly of Favolaschia claudopus CIRM-BRFM 2984 isolated from oak limbs.</title>
        <authorList>
            <person name="Navarro D."/>
            <person name="Drula E."/>
            <person name="Chaduli D."/>
            <person name="Cazenave R."/>
            <person name="Ahrendt S."/>
            <person name="Wang J."/>
            <person name="Lipzen A."/>
            <person name="Daum C."/>
            <person name="Barry K."/>
            <person name="Grigoriev I.V."/>
            <person name="Favel A."/>
            <person name="Rosso M.N."/>
            <person name="Martin F."/>
        </authorList>
    </citation>
    <scope>NUCLEOTIDE SEQUENCE [LARGE SCALE GENOMIC DNA]</scope>
    <source>
        <strain evidence="1 2">CIRM-BRFM 2984</strain>
    </source>
</reference>
<evidence type="ECO:0000313" key="2">
    <source>
        <dbReference type="Proteomes" id="UP001362999"/>
    </source>
</evidence>
<evidence type="ECO:0000313" key="1">
    <source>
        <dbReference type="EMBL" id="KAK6997523.1"/>
    </source>
</evidence>
<sequence length="157" mass="18125">MFALPARRHAIVAIVTALVSLWYLSSLSWDLQLSPNTWPKDLSFRFPEISSSSKPASLPYTASIVYLLTTMPQSRPRDSIFCSLLLVQKNIPWRYQWPILLFHAGIYDSADNQSEFFDNIRNAIEDNAATTEDFDKLIKRIEFITMSIFFPTCLLRQ</sequence>
<keyword evidence="2" id="KW-1185">Reference proteome</keyword>
<dbReference type="EMBL" id="JAWWNJ010000090">
    <property type="protein sequence ID" value="KAK6997523.1"/>
    <property type="molecule type" value="Genomic_DNA"/>
</dbReference>
<accession>A0AAW0A1X4</accession>
<organism evidence="1 2">
    <name type="scientific">Favolaschia claudopus</name>
    <dbReference type="NCBI Taxonomy" id="2862362"/>
    <lineage>
        <taxon>Eukaryota</taxon>
        <taxon>Fungi</taxon>
        <taxon>Dikarya</taxon>
        <taxon>Basidiomycota</taxon>
        <taxon>Agaricomycotina</taxon>
        <taxon>Agaricomycetes</taxon>
        <taxon>Agaricomycetidae</taxon>
        <taxon>Agaricales</taxon>
        <taxon>Marasmiineae</taxon>
        <taxon>Mycenaceae</taxon>
        <taxon>Favolaschia</taxon>
    </lineage>
</organism>
<name>A0AAW0A1X4_9AGAR</name>
<protein>
    <submittedName>
        <fullName evidence="1">Uncharacterized protein</fullName>
    </submittedName>
</protein>
<dbReference type="Proteomes" id="UP001362999">
    <property type="component" value="Unassembled WGS sequence"/>
</dbReference>